<dbReference type="InterPro" id="IPR036515">
    <property type="entry name" value="Transposase_17_sf"/>
</dbReference>
<dbReference type="Pfam" id="PF01797">
    <property type="entry name" value="Y1_Tnp"/>
    <property type="match status" value="1"/>
</dbReference>
<gene>
    <name evidence="2" type="primary">tnpA</name>
    <name evidence="2" type="ORF">EAH68_04210</name>
</gene>
<dbReference type="GO" id="GO:0006313">
    <property type="term" value="P:DNA transposition"/>
    <property type="evidence" value="ECO:0007669"/>
    <property type="project" value="InterPro"/>
</dbReference>
<name>A0A3R9ZJW3_9CORY</name>
<dbReference type="PANTHER" id="PTHR33360">
    <property type="entry name" value="TRANSPOSASE FOR INSERTION SEQUENCE ELEMENT IS200"/>
    <property type="match status" value="1"/>
</dbReference>
<dbReference type="SUPFAM" id="SSF143422">
    <property type="entry name" value="Transposase IS200-like"/>
    <property type="match status" value="1"/>
</dbReference>
<dbReference type="Gene3D" id="3.30.70.1290">
    <property type="entry name" value="Transposase IS200-like"/>
    <property type="match status" value="1"/>
</dbReference>
<comment type="caution">
    <text evidence="2">The sequence shown here is derived from an EMBL/GenBank/DDBJ whole genome shotgun (WGS) entry which is preliminary data.</text>
</comment>
<feature type="domain" description="Transposase IS200-like" evidence="1">
    <location>
        <begin position="8"/>
        <end position="103"/>
    </location>
</feature>
<organism evidence="2 3">
    <name type="scientific">Corynebacterium hylobatis</name>
    <dbReference type="NCBI Taxonomy" id="1859290"/>
    <lineage>
        <taxon>Bacteria</taxon>
        <taxon>Bacillati</taxon>
        <taxon>Actinomycetota</taxon>
        <taxon>Actinomycetes</taxon>
        <taxon>Mycobacteriales</taxon>
        <taxon>Corynebacteriaceae</taxon>
        <taxon>Corynebacterium</taxon>
    </lineage>
</organism>
<sequence length="103" mass="11839">MRSDNNVVDRCAYRVVWCPTYRRSVVTAERECTIVKLETMPDHGHLRGECDPKYKIHQLVRQIKERSSRVPRQEFPSPTSRFPMLWANSYVVATVGGSPLGSC</sequence>
<dbReference type="SMART" id="SM01321">
    <property type="entry name" value="Y1_Tnp"/>
    <property type="match status" value="1"/>
</dbReference>
<dbReference type="Proteomes" id="UP000274907">
    <property type="component" value="Unassembled WGS sequence"/>
</dbReference>
<evidence type="ECO:0000313" key="2">
    <source>
        <dbReference type="EMBL" id="RSZ64481.1"/>
    </source>
</evidence>
<dbReference type="OrthoDB" id="9798161at2"/>
<keyword evidence="3" id="KW-1185">Reference proteome</keyword>
<dbReference type="GO" id="GO:0004803">
    <property type="term" value="F:transposase activity"/>
    <property type="evidence" value="ECO:0007669"/>
    <property type="project" value="InterPro"/>
</dbReference>
<dbReference type="GO" id="GO:0003677">
    <property type="term" value="F:DNA binding"/>
    <property type="evidence" value="ECO:0007669"/>
    <property type="project" value="InterPro"/>
</dbReference>
<evidence type="ECO:0000313" key="3">
    <source>
        <dbReference type="Proteomes" id="UP000274907"/>
    </source>
</evidence>
<proteinExistence type="predicted"/>
<dbReference type="NCBIfam" id="NF033573">
    <property type="entry name" value="transpos_IS200"/>
    <property type="match status" value="1"/>
</dbReference>
<evidence type="ECO:0000259" key="1">
    <source>
        <dbReference type="SMART" id="SM01321"/>
    </source>
</evidence>
<dbReference type="PANTHER" id="PTHR33360:SF2">
    <property type="entry name" value="TRANSPOSASE FOR INSERTION SEQUENCE ELEMENT IS200"/>
    <property type="match status" value="1"/>
</dbReference>
<dbReference type="AlphaFoldDB" id="A0A3R9ZJW3"/>
<accession>A0A3R9ZJW3</accession>
<dbReference type="InterPro" id="IPR002686">
    <property type="entry name" value="Transposase_17"/>
</dbReference>
<protein>
    <submittedName>
        <fullName evidence="2">IS200/IS605 family transposase</fullName>
    </submittedName>
</protein>
<dbReference type="EMBL" id="RXHJ01000005">
    <property type="protein sequence ID" value="RSZ64481.1"/>
    <property type="molecule type" value="Genomic_DNA"/>
</dbReference>
<dbReference type="RefSeq" id="WP_126120350.1">
    <property type="nucleotide sequence ID" value="NZ_RXHJ01000005.1"/>
</dbReference>
<reference evidence="2 3" key="1">
    <citation type="submission" date="2018-12" db="EMBL/GenBank/DDBJ databases">
        <title>YIM 101343 draft genome.</title>
        <authorList>
            <person name="Chen X."/>
        </authorList>
    </citation>
    <scope>NUCLEOTIDE SEQUENCE [LARGE SCALE GENOMIC DNA]</scope>
    <source>
        <strain evidence="2 3">YIM 101343</strain>
    </source>
</reference>